<reference evidence="1 2" key="1">
    <citation type="submission" date="2020-07" db="EMBL/GenBank/DDBJ databases">
        <authorList>
            <person name="Feng H."/>
        </authorList>
    </citation>
    <scope>NUCLEOTIDE SEQUENCE [LARGE SCALE GENOMIC DNA]</scope>
    <source>
        <strain evidence="2">s-11</strain>
    </source>
</reference>
<accession>A0A7W1X9E6</accession>
<proteinExistence type="predicted"/>
<comment type="caution">
    <text evidence="1">The sequence shown here is derived from an EMBL/GenBank/DDBJ whole genome shotgun (WGS) entry which is preliminary data.</text>
</comment>
<protein>
    <submittedName>
        <fullName evidence="1">Uncharacterized protein</fullName>
    </submittedName>
</protein>
<gene>
    <name evidence="1" type="ORF">H1164_05690</name>
</gene>
<sequence>MMLLIAFASNGIRMPIFTLVPAMNGSGNIYHGKIPYSSPCGGLSEKKVD</sequence>
<dbReference type="AlphaFoldDB" id="A0A7W1X9E6"/>
<keyword evidence="2" id="KW-1185">Reference proteome</keyword>
<evidence type="ECO:0000313" key="1">
    <source>
        <dbReference type="EMBL" id="MBA4542394.1"/>
    </source>
</evidence>
<evidence type="ECO:0000313" key="2">
    <source>
        <dbReference type="Proteomes" id="UP000530514"/>
    </source>
</evidence>
<name>A0A7W1X9E6_9BACL</name>
<organism evidence="1 2">
    <name type="scientific">Thermoactinomyces daqus</name>
    <dbReference type="NCBI Taxonomy" id="1329516"/>
    <lineage>
        <taxon>Bacteria</taxon>
        <taxon>Bacillati</taxon>
        <taxon>Bacillota</taxon>
        <taxon>Bacilli</taxon>
        <taxon>Bacillales</taxon>
        <taxon>Thermoactinomycetaceae</taxon>
        <taxon>Thermoactinomyces</taxon>
    </lineage>
</organism>
<dbReference type="EMBL" id="JACEIP010000006">
    <property type="protein sequence ID" value="MBA4542394.1"/>
    <property type="molecule type" value="Genomic_DNA"/>
</dbReference>
<dbReference type="RefSeq" id="WP_160173828.1">
    <property type="nucleotide sequence ID" value="NZ_JACEIP010000006.1"/>
</dbReference>
<dbReference type="Proteomes" id="UP000530514">
    <property type="component" value="Unassembled WGS sequence"/>
</dbReference>